<dbReference type="KEGG" id="daur:Daura_47140"/>
<keyword evidence="3" id="KW-1185">Reference proteome</keyword>
<dbReference type="Gene3D" id="3.90.1200.10">
    <property type="match status" value="1"/>
</dbReference>
<gene>
    <name evidence="2" type="ORF">Daura_47140</name>
</gene>
<dbReference type="SUPFAM" id="SSF56112">
    <property type="entry name" value="Protein kinase-like (PK-like)"/>
    <property type="match status" value="1"/>
</dbReference>
<evidence type="ECO:0000313" key="3">
    <source>
        <dbReference type="Proteomes" id="UP001058003"/>
    </source>
</evidence>
<name>A0A9Q9MIT0_9ACTN</name>
<sequence>MAGVHDIAAALGVRLDDARPVPARHGQRRAFFARRDGEPVVAKWGLDEDLPEKLPYVAAQVPVLRGRGIPAAPVLAHAPMPGGGYAWLQPRLPGRPATPGPALLAELLTLLDRMRDAPPGAHRSDHNVWVTAVVRDDLAGYWANAAAVGPAARALCARVRAWAAAQAPPPPAHDYVHLDLNLGNVLTDGGRITGLVDLENLGVGSRAVDAARLAYEWHTHGAPGLADFVHYGRSCQGDAGWRYAVAHEVACRVGFRSEHTLDLDPATQVTAAAAYFDAVHAG</sequence>
<evidence type="ECO:0000259" key="1">
    <source>
        <dbReference type="Pfam" id="PF01636"/>
    </source>
</evidence>
<organism evidence="2 3">
    <name type="scientific">Dactylosporangium aurantiacum</name>
    <dbReference type="NCBI Taxonomy" id="35754"/>
    <lineage>
        <taxon>Bacteria</taxon>
        <taxon>Bacillati</taxon>
        <taxon>Actinomycetota</taxon>
        <taxon>Actinomycetes</taxon>
        <taxon>Micromonosporales</taxon>
        <taxon>Micromonosporaceae</taxon>
        <taxon>Dactylosporangium</taxon>
    </lineage>
</organism>
<protein>
    <submittedName>
        <fullName evidence="2">Phosphotransferase</fullName>
    </submittedName>
</protein>
<evidence type="ECO:0000313" key="2">
    <source>
        <dbReference type="EMBL" id="UWZ53981.1"/>
    </source>
</evidence>
<dbReference type="AlphaFoldDB" id="A0A9Q9MIT0"/>
<dbReference type="RefSeq" id="WP_156089303.1">
    <property type="nucleotide sequence ID" value="NZ_CP073767.1"/>
</dbReference>
<dbReference type="OrthoDB" id="9797603at2"/>
<proteinExistence type="predicted"/>
<dbReference type="InterPro" id="IPR011009">
    <property type="entry name" value="Kinase-like_dom_sf"/>
</dbReference>
<dbReference type="Pfam" id="PF01636">
    <property type="entry name" value="APH"/>
    <property type="match status" value="1"/>
</dbReference>
<reference evidence="2" key="1">
    <citation type="submission" date="2021-04" db="EMBL/GenBank/DDBJ databases">
        <title>Dactylosporangium aurantiacum NRRL B-8018 full assembly.</title>
        <authorList>
            <person name="Hartkoorn R.C."/>
            <person name="Beaudoing E."/>
            <person name="Hot D."/>
        </authorList>
    </citation>
    <scope>NUCLEOTIDE SEQUENCE</scope>
    <source>
        <strain evidence="2">NRRL B-8018</strain>
    </source>
</reference>
<feature type="domain" description="Aminoglycoside phosphotransferase" evidence="1">
    <location>
        <begin position="26"/>
        <end position="226"/>
    </location>
</feature>
<dbReference type="EMBL" id="CP073767">
    <property type="protein sequence ID" value="UWZ53981.1"/>
    <property type="molecule type" value="Genomic_DNA"/>
</dbReference>
<dbReference type="Proteomes" id="UP001058003">
    <property type="component" value="Chromosome"/>
</dbReference>
<dbReference type="InterPro" id="IPR002575">
    <property type="entry name" value="Aminoglycoside_PTrfase"/>
</dbReference>
<accession>A0A9Q9MIT0</accession>